<sequence>MANKKKKERSKTVSPRLKSRKKPVHVNASQNELEWLAEINLPKDPKQVQLVVDLPNEVYEYLQENEAEWDHALQNGLRSALEPAINPDSIKEIKYRIQVVQPPTEAKV</sequence>
<reference evidence="2 3" key="1">
    <citation type="submission" date="2020-08" db="EMBL/GenBank/DDBJ databases">
        <title>Genomic Encyclopedia of Type Strains, Phase III (KMG-III): the genomes of soil and plant-associated and newly described type strains.</title>
        <authorList>
            <person name="Whitman W."/>
        </authorList>
    </citation>
    <scope>NUCLEOTIDE SEQUENCE [LARGE SCALE GENOMIC DNA]</scope>
    <source>
        <strain evidence="2 3">CECT 5831</strain>
    </source>
</reference>
<organism evidence="2 3">
    <name type="scientific">Paenibacillus rhizosphaerae</name>
    <dbReference type="NCBI Taxonomy" id="297318"/>
    <lineage>
        <taxon>Bacteria</taxon>
        <taxon>Bacillati</taxon>
        <taxon>Bacillota</taxon>
        <taxon>Bacilli</taxon>
        <taxon>Bacillales</taxon>
        <taxon>Paenibacillaceae</taxon>
        <taxon>Paenibacillus</taxon>
    </lineage>
</organism>
<evidence type="ECO:0000313" key="3">
    <source>
        <dbReference type="Proteomes" id="UP000517523"/>
    </source>
</evidence>
<feature type="region of interest" description="Disordered" evidence="1">
    <location>
        <begin position="1"/>
        <end position="26"/>
    </location>
</feature>
<dbReference type="Proteomes" id="UP000517523">
    <property type="component" value="Unassembled WGS sequence"/>
</dbReference>
<evidence type="ECO:0000256" key="1">
    <source>
        <dbReference type="SAM" id="MobiDB-lite"/>
    </source>
</evidence>
<name>A0A839TP64_9BACL</name>
<accession>A0A839TP64</accession>
<proteinExistence type="predicted"/>
<evidence type="ECO:0000313" key="2">
    <source>
        <dbReference type="EMBL" id="MBB3128361.1"/>
    </source>
</evidence>
<dbReference type="AlphaFoldDB" id="A0A839TP64"/>
<protein>
    <submittedName>
        <fullName evidence="2">Uncharacterized protein</fullName>
    </submittedName>
</protein>
<dbReference type="EMBL" id="JACHXJ010000002">
    <property type="protein sequence ID" value="MBB3128361.1"/>
    <property type="molecule type" value="Genomic_DNA"/>
</dbReference>
<comment type="caution">
    <text evidence="2">The sequence shown here is derived from an EMBL/GenBank/DDBJ whole genome shotgun (WGS) entry which is preliminary data.</text>
</comment>
<dbReference type="RefSeq" id="WP_183582539.1">
    <property type="nucleotide sequence ID" value="NZ_JACHXJ010000002.1"/>
</dbReference>
<gene>
    <name evidence="2" type="ORF">FHS19_003015</name>
</gene>